<name>A0ABD2WWI5_9HYME</name>
<accession>A0ABD2WWI5</accession>
<feature type="transmembrane region" description="Helical" evidence="1">
    <location>
        <begin position="66"/>
        <end position="85"/>
    </location>
</feature>
<organism evidence="2 3">
    <name type="scientific">Trichogramma kaykai</name>
    <dbReference type="NCBI Taxonomy" id="54128"/>
    <lineage>
        <taxon>Eukaryota</taxon>
        <taxon>Metazoa</taxon>
        <taxon>Ecdysozoa</taxon>
        <taxon>Arthropoda</taxon>
        <taxon>Hexapoda</taxon>
        <taxon>Insecta</taxon>
        <taxon>Pterygota</taxon>
        <taxon>Neoptera</taxon>
        <taxon>Endopterygota</taxon>
        <taxon>Hymenoptera</taxon>
        <taxon>Apocrita</taxon>
        <taxon>Proctotrupomorpha</taxon>
        <taxon>Chalcidoidea</taxon>
        <taxon>Trichogrammatidae</taxon>
        <taxon>Trichogramma</taxon>
    </lineage>
</organism>
<protein>
    <submittedName>
        <fullName evidence="2">Uncharacterized protein</fullName>
    </submittedName>
</protein>
<keyword evidence="3" id="KW-1185">Reference proteome</keyword>
<keyword evidence="1" id="KW-0812">Transmembrane</keyword>
<keyword evidence="1" id="KW-1133">Transmembrane helix</keyword>
<evidence type="ECO:0000313" key="2">
    <source>
        <dbReference type="EMBL" id="KAL3396933.1"/>
    </source>
</evidence>
<dbReference type="Proteomes" id="UP001627154">
    <property type="component" value="Unassembled WGS sequence"/>
</dbReference>
<comment type="caution">
    <text evidence="2">The sequence shown here is derived from an EMBL/GenBank/DDBJ whole genome shotgun (WGS) entry which is preliminary data.</text>
</comment>
<evidence type="ECO:0000313" key="3">
    <source>
        <dbReference type="Proteomes" id="UP001627154"/>
    </source>
</evidence>
<feature type="transmembrane region" description="Helical" evidence="1">
    <location>
        <begin position="92"/>
        <end position="113"/>
    </location>
</feature>
<feature type="transmembrane region" description="Helical" evidence="1">
    <location>
        <begin position="29"/>
        <end position="46"/>
    </location>
</feature>
<reference evidence="2 3" key="1">
    <citation type="journal article" date="2024" name="bioRxiv">
        <title>A reference genome for Trichogramma kaykai: A tiny desert-dwelling parasitoid wasp with competing sex-ratio distorters.</title>
        <authorList>
            <person name="Culotta J."/>
            <person name="Lindsey A.R."/>
        </authorList>
    </citation>
    <scope>NUCLEOTIDE SEQUENCE [LARGE SCALE GENOMIC DNA]</scope>
    <source>
        <strain evidence="2 3">KSX58</strain>
    </source>
</reference>
<proteinExistence type="predicted"/>
<dbReference type="EMBL" id="JBJJXI010000067">
    <property type="protein sequence ID" value="KAL3396933.1"/>
    <property type="molecule type" value="Genomic_DNA"/>
</dbReference>
<evidence type="ECO:0000256" key="1">
    <source>
        <dbReference type="SAM" id="Phobius"/>
    </source>
</evidence>
<keyword evidence="1" id="KW-0472">Membrane</keyword>
<feature type="transmembrane region" description="Helical" evidence="1">
    <location>
        <begin position="133"/>
        <end position="156"/>
    </location>
</feature>
<dbReference type="AlphaFoldDB" id="A0ABD2WWI5"/>
<gene>
    <name evidence="2" type="ORF">TKK_008985</name>
</gene>
<sequence>MGRETEKSDVKITETEQVVYQIPDTKRGAGLQIILISIAVLFFYHSTHIHYGWLFMDLNEIGADCFYYYSWSYISLLVPAAVYATNRSAQKLLSASVLGNGLLHLGLAVYAASQGDEQYWSKETPRTFPRMHSALPLSLWHTLFGCVNAPVLPCGLRAAGAPRAGQLARDDR</sequence>